<dbReference type="Gene3D" id="3.40.50.300">
    <property type="entry name" value="P-loop containing nucleotide triphosphate hydrolases"/>
    <property type="match status" value="1"/>
</dbReference>
<dbReference type="SMART" id="SM00382">
    <property type="entry name" value="AAA"/>
    <property type="match status" value="1"/>
</dbReference>
<dbReference type="PANTHER" id="PTHR33295">
    <property type="entry name" value="ATPASE"/>
    <property type="match status" value="1"/>
</dbReference>
<organism evidence="2 3">
    <name type="scientific">Candidatus Thiomargarita nelsonii</name>
    <dbReference type="NCBI Taxonomy" id="1003181"/>
    <lineage>
        <taxon>Bacteria</taxon>
        <taxon>Pseudomonadati</taxon>
        <taxon>Pseudomonadota</taxon>
        <taxon>Gammaproteobacteria</taxon>
        <taxon>Thiotrichales</taxon>
        <taxon>Thiotrichaceae</taxon>
        <taxon>Thiomargarita</taxon>
    </lineage>
</organism>
<dbReference type="PANTHER" id="PTHR33295:SF7">
    <property type="entry name" value="ATPASE"/>
    <property type="match status" value="1"/>
</dbReference>
<name>A0A4E0QSD0_9GAMM</name>
<proteinExistence type="predicted"/>
<dbReference type="InterPro" id="IPR041682">
    <property type="entry name" value="AAA_14"/>
</dbReference>
<dbReference type="InterPro" id="IPR027417">
    <property type="entry name" value="P-loop_NTPase"/>
</dbReference>
<gene>
    <name evidence="2" type="ORF">PN36_04235</name>
</gene>
<dbReference type="Proteomes" id="UP000030428">
    <property type="component" value="Unassembled WGS sequence"/>
</dbReference>
<dbReference type="SUPFAM" id="SSF52540">
    <property type="entry name" value="P-loop containing nucleoside triphosphate hydrolases"/>
    <property type="match status" value="1"/>
</dbReference>
<dbReference type="Pfam" id="PF13173">
    <property type="entry name" value="AAA_14"/>
    <property type="match status" value="1"/>
</dbReference>
<dbReference type="AlphaFoldDB" id="A0A4E0QSD0"/>
<dbReference type="InterPro" id="IPR003593">
    <property type="entry name" value="AAA+_ATPase"/>
</dbReference>
<reference evidence="2 3" key="1">
    <citation type="journal article" date="2016" name="Front. Microbiol.">
        <title>Single-Cell (Meta-)Genomics of a Dimorphic Candidatus Thiomargarita nelsonii Reveals Genomic Plasticity.</title>
        <authorList>
            <person name="Flood B.E."/>
            <person name="Fliss P."/>
            <person name="Jones D.S."/>
            <person name="Dick G.J."/>
            <person name="Jain S."/>
            <person name="Kaster A.K."/>
            <person name="Winkel M."/>
            <person name="Mussmann M."/>
            <person name="Bailey J."/>
        </authorList>
    </citation>
    <scope>NUCLEOTIDE SEQUENCE [LARGE SCALE GENOMIC DNA]</scope>
    <source>
        <strain evidence="2">Hydrate Ridge</strain>
    </source>
</reference>
<dbReference type="Pfam" id="PF13635">
    <property type="entry name" value="DUF4143"/>
    <property type="match status" value="1"/>
</dbReference>
<keyword evidence="3" id="KW-1185">Reference proteome</keyword>
<accession>A0A4E0QSD0</accession>
<sequence>MHRQQLSYLSEWIKEKHRKPLVIRGGRQVGKSTLVRLLSEQCDLELVELNFERNPELVSLFKYNDPAKIIQLVSLQTGQIIRPGYSLLFLDEVQAAAKAIVSLRYFYEELPELHVIAAGSLLEFTLSQAAFSMPVGRIEYLHLGPMTFEEFLLAVGEAALADFLKHYQINAEIPQPLHDKLMDLVRIYFITGGMPESIKAYVEDRTFQASEKAKQSILSTYRDDFGKYASFTKHDLIRQVFNKIPTLIGNKFKYSQISRENKSVNIATALNQLCLARVAWKVFHSAANGVPLGAEQNERFFKVLFLDIGLVSTSLGLNYLNLMKVNELDFINSGSLAEQFVGQHLLSSKKPYEEPSLYYWAREKKSSSAELDYVISLDQQIIPIEVKAGKTGQMKSLHLFLSEKQRDLAVRFNSAPPSQMDATTKLPNGVSVRFKFLSLPLYLVGQLCRLSNGLI</sequence>
<dbReference type="InterPro" id="IPR025420">
    <property type="entry name" value="DUF4143"/>
</dbReference>
<feature type="domain" description="AAA+ ATPase" evidence="1">
    <location>
        <begin position="17"/>
        <end position="145"/>
    </location>
</feature>
<evidence type="ECO:0000313" key="3">
    <source>
        <dbReference type="Proteomes" id="UP000030428"/>
    </source>
</evidence>
<evidence type="ECO:0000313" key="2">
    <source>
        <dbReference type="EMBL" id="TGO03567.1"/>
    </source>
</evidence>
<protein>
    <recommendedName>
        <fullName evidence="1">AAA+ ATPase domain-containing protein</fullName>
    </recommendedName>
</protein>
<evidence type="ECO:0000259" key="1">
    <source>
        <dbReference type="SMART" id="SM00382"/>
    </source>
</evidence>
<comment type="caution">
    <text evidence="2">The sequence shown here is derived from an EMBL/GenBank/DDBJ whole genome shotgun (WGS) entry which is preliminary data.</text>
</comment>
<dbReference type="EMBL" id="JSZA02000011">
    <property type="protein sequence ID" value="TGO03567.1"/>
    <property type="molecule type" value="Genomic_DNA"/>
</dbReference>